<dbReference type="PANTHER" id="PTHR42929:SF5">
    <property type="entry name" value="ABC TRANSPORTER PERMEASE PROTEIN"/>
    <property type="match status" value="1"/>
</dbReference>
<feature type="transmembrane region" description="Helical" evidence="8">
    <location>
        <begin position="193"/>
        <end position="215"/>
    </location>
</feature>
<evidence type="ECO:0000259" key="9">
    <source>
        <dbReference type="PROSITE" id="PS50928"/>
    </source>
</evidence>
<evidence type="ECO:0000256" key="2">
    <source>
        <dbReference type="ARBA" id="ARBA00007069"/>
    </source>
</evidence>
<dbReference type="Gene3D" id="1.10.3720.10">
    <property type="entry name" value="MetI-like"/>
    <property type="match status" value="1"/>
</dbReference>
<dbReference type="InterPro" id="IPR000515">
    <property type="entry name" value="MetI-like"/>
</dbReference>
<evidence type="ECO:0000256" key="5">
    <source>
        <dbReference type="ARBA" id="ARBA00022692"/>
    </source>
</evidence>
<keyword evidence="4" id="KW-1003">Cell membrane</keyword>
<accession>A0A972F5U2</accession>
<comment type="caution">
    <text evidence="10">The sequence shown here is derived from an EMBL/GenBank/DDBJ whole genome shotgun (WGS) entry which is preliminary data.</text>
</comment>
<evidence type="ECO:0000256" key="4">
    <source>
        <dbReference type="ARBA" id="ARBA00022475"/>
    </source>
</evidence>
<evidence type="ECO:0000313" key="11">
    <source>
        <dbReference type="Proteomes" id="UP000599523"/>
    </source>
</evidence>
<feature type="transmembrane region" description="Helical" evidence="8">
    <location>
        <begin position="372"/>
        <end position="395"/>
    </location>
</feature>
<proteinExistence type="inferred from homology"/>
<evidence type="ECO:0000256" key="8">
    <source>
        <dbReference type="RuleBase" id="RU363032"/>
    </source>
</evidence>
<dbReference type="InterPro" id="IPR035906">
    <property type="entry name" value="MetI-like_sf"/>
</dbReference>
<evidence type="ECO:0000256" key="7">
    <source>
        <dbReference type="ARBA" id="ARBA00023136"/>
    </source>
</evidence>
<feature type="transmembrane region" description="Helical" evidence="8">
    <location>
        <begin position="330"/>
        <end position="352"/>
    </location>
</feature>
<keyword evidence="11" id="KW-1185">Reference proteome</keyword>
<keyword evidence="7 8" id="KW-0472">Membrane</keyword>
<protein>
    <submittedName>
        <fullName evidence="10">ABC transporter permease subunit</fullName>
    </submittedName>
</protein>
<evidence type="ECO:0000313" key="10">
    <source>
        <dbReference type="EMBL" id="NMG01692.1"/>
    </source>
</evidence>
<dbReference type="Proteomes" id="UP000599523">
    <property type="component" value="Unassembled WGS sequence"/>
</dbReference>
<dbReference type="Pfam" id="PF00528">
    <property type="entry name" value="BPD_transp_1"/>
    <property type="match status" value="1"/>
</dbReference>
<evidence type="ECO:0000256" key="3">
    <source>
        <dbReference type="ARBA" id="ARBA00022448"/>
    </source>
</evidence>
<sequence>MVTADGLPLKLKLRQAERRKKLTAFLLVTPLLLFIIVTFVVPIFDMMRRSIDNPEIGEVLPRTTEALQAWDGRDLPPESVYAAFAADMVEGRENRTTGRVATRLNYEISGMRSAVNSTARRAARLEAPFKESLIETHARWGDPYTWQVIQRESGRFTASYYLSALDLRYDESGRITLQPEEQRIYLPLALRTFWLSGLVTVITLILGFPVAYMLATLPLRYSNLLMILVLLPFWTSLLVRTTSWIVILQSQGVFNDIVAFFFGEGARMQLMHNQIGTVIAMSHILLPFMILPLYSVMKTIPPGYMRAARSLGANPFTAFRRVYLPQTIPGIGAGALLVFILSIGYYITPALVGGRTGQLVGNLVAFHIQNSLNWGLAAALGTLLLGSVVILYFVYNRLIGIDNMKLG</sequence>
<keyword evidence="5 8" id="KW-0812">Transmembrane</keyword>
<organism evidence="10 11">
    <name type="scientific">Azoarcus taiwanensis</name>
    <dbReference type="NCBI Taxonomy" id="666964"/>
    <lineage>
        <taxon>Bacteria</taxon>
        <taxon>Pseudomonadati</taxon>
        <taxon>Pseudomonadota</taxon>
        <taxon>Betaproteobacteria</taxon>
        <taxon>Rhodocyclales</taxon>
        <taxon>Zoogloeaceae</taxon>
        <taxon>Azoarcus</taxon>
    </lineage>
</organism>
<keyword evidence="3 8" id="KW-0813">Transport</keyword>
<dbReference type="GO" id="GO:0055085">
    <property type="term" value="P:transmembrane transport"/>
    <property type="evidence" value="ECO:0007669"/>
    <property type="project" value="InterPro"/>
</dbReference>
<feature type="transmembrane region" description="Helical" evidence="8">
    <location>
        <begin position="275"/>
        <end position="296"/>
    </location>
</feature>
<feature type="domain" description="ABC transmembrane type-1" evidence="9">
    <location>
        <begin position="189"/>
        <end position="395"/>
    </location>
</feature>
<dbReference type="CDD" id="cd06261">
    <property type="entry name" value="TM_PBP2"/>
    <property type="match status" value="1"/>
</dbReference>
<dbReference type="AlphaFoldDB" id="A0A972F5U2"/>
<keyword evidence="6 8" id="KW-1133">Transmembrane helix</keyword>
<dbReference type="PROSITE" id="PS50928">
    <property type="entry name" value="ABC_TM1"/>
    <property type="match status" value="1"/>
</dbReference>
<evidence type="ECO:0000256" key="6">
    <source>
        <dbReference type="ARBA" id="ARBA00022989"/>
    </source>
</evidence>
<dbReference type="GO" id="GO:0005886">
    <property type="term" value="C:plasma membrane"/>
    <property type="evidence" value="ECO:0007669"/>
    <property type="project" value="UniProtKB-SubCell"/>
</dbReference>
<dbReference type="PANTHER" id="PTHR42929">
    <property type="entry name" value="INNER MEMBRANE ABC TRANSPORTER PERMEASE PROTEIN YDCU-RELATED-RELATED"/>
    <property type="match status" value="1"/>
</dbReference>
<feature type="transmembrane region" description="Helical" evidence="8">
    <location>
        <begin position="22"/>
        <end position="44"/>
    </location>
</feature>
<comment type="similarity">
    <text evidence="2">Belongs to the binding-protein-dependent transport system permease family. CysTW subfamily.</text>
</comment>
<reference evidence="10" key="1">
    <citation type="submission" date="2019-12" db="EMBL/GenBank/DDBJ databases">
        <title>Comparative genomics gives insights into the taxonomy of the Azoarcus-Aromatoleum group and reveals separate origins of nif in the plant-associated Azoarcus and non-plant-associated Aromatoleum sub-groups.</title>
        <authorList>
            <person name="Lafos M."/>
            <person name="Maluk M."/>
            <person name="Batista M."/>
            <person name="Junghare M."/>
            <person name="Carmona M."/>
            <person name="Faoro H."/>
            <person name="Cruz L.M."/>
            <person name="Battistoni F."/>
            <person name="De Souza E."/>
            <person name="Pedrosa F."/>
            <person name="Chen W.-M."/>
            <person name="Poole P.S."/>
            <person name="Dixon R.A."/>
            <person name="James E.K."/>
        </authorList>
    </citation>
    <scope>NUCLEOTIDE SEQUENCE</scope>
    <source>
        <strain evidence="10">NSC3</strain>
    </source>
</reference>
<feature type="transmembrane region" description="Helical" evidence="8">
    <location>
        <begin position="221"/>
        <end position="239"/>
    </location>
</feature>
<gene>
    <name evidence="10" type="ORF">GPA21_01705</name>
</gene>
<dbReference type="EMBL" id="WTVM01000005">
    <property type="protein sequence ID" value="NMG01692.1"/>
    <property type="molecule type" value="Genomic_DNA"/>
</dbReference>
<name>A0A972F5U2_9RHOO</name>
<evidence type="ECO:0000256" key="1">
    <source>
        <dbReference type="ARBA" id="ARBA00004651"/>
    </source>
</evidence>
<comment type="subcellular location">
    <subcellularLocation>
        <location evidence="1 8">Cell membrane</location>
        <topology evidence="1 8">Multi-pass membrane protein</topology>
    </subcellularLocation>
</comment>
<dbReference type="SUPFAM" id="SSF161098">
    <property type="entry name" value="MetI-like"/>
    <property type="match status" value="1"/>
</dbReference>